<sequence length="199" mass="21335">MNDVVGGLNLDEDALILASQLSPLGQVKCSAVLKEVEEKVLREISLNPGVVSVLRYCNEVNLNAAVVTRNIEKVTERLVDLVGITRSDGSFVLDPMLARNSVNTKTGEVIRAKPNPDALIMVCETWGLEVGEVVMVGDSLEDDVQAAGRAGCRSLLIDTGFDNSTGNKRSDVGSGVMYEPDWTVSEFADVLGVLKENGL</sequence>
<dbReference type="Gene3D" id="3.40.50.1000">
    <property type="entry name" value="HAD superfamily/HAD-like"/>
    <property type="match status" value="1"/>
</dbReference>
<dbReference type="PANTHER" id="PTHR43885:SF1">
    <property type="entry name" value="SUPERFAMILY HYDROLASE, PUTATIVE (AFU_ORTHOLOGUE AFUA_4G13290)-RELATED"/>
    <property type="match status" value="1"/>
</dbReference>
<dbReference type="Pfam" id="PF13242">
    <property type="entry name" value="Hydrolase_like"/>
    <property type="match status" value="1"/>
</dbReference>
<dbReference type="InterPro" id="IPR023214">
    <property type="entry name" value="HAD_sf"/>
</dbReference>
<dbReference type="SUPFAM" id="SSF56784">
    <property type="entry name" value="HAD-like"/>
    <property type="match status" value="1"/>
</dbReference>
<dbReference type="NCBIfam" id="TIGR01549">
    <property type="entry name" value="HAD-SF-IA-v1"/>
    <property type="match status" value="1"/>
</dbReference>
<evidence type="ECO:0000313" key="2">
    <source>
        <dbReference type="Proteomes" id="UP001165065"/>
    </source>
</evidence>
<proteinExistence type="predicted"/>
<gene>
    <name evidence="1" type="ORF">TrCOL_g4297</name>
</gene>
<keyword evidence="2" id="KW-1185">Reference proteome</keyword>
<accession>A0A9W7GER5</accession>
<name>A0A9W7GER5_9STRA</name>
<dbReference type="PANTHER" id="PTHR43885">
    <property type="entry name" value="HALOACID DEHALOGENASE-LIKE HYDROLASE"/>
    <property type="match status" value="1"/>
</dbReference>
<dbReference type="AlphaFoldDB" id="A0A9W7GER5"/>
<dbReference type="InterPro" id="IPR006439">
    <property type="entry name" value="HAD-SF_hydro_IA"/>
</dbReference>
<dbReference type="OrthoDB" id="426235at2759"/>
<evidence type="ECO:0000313" key="1">
    <source>
        <dbReference type="EMBL" id="GMI43473.1"/>
    </source>
</evidence>
<dbReference type="InterPro" id="IPR036412">
    <property type="entry name" value="HAD-like_sf"/>
</dbReference>
<dbReference type="Proteomes" id="UP001165065">
    <property type="component" value="Unassembled WGS sequence"/>
</dbReference>
<organism evidence="1 2">
    <name type="scientific">Triparma columacea</name>
    <dbReference type="NCBI Taxonomy" id="722753"/>
    <lineage>
        <taxon>Eukaryota</taxon>
        <taxon>Sar</taxon>
        <taxon>Stramenopiles</taxon>
        <taxon>Ochrophyta</taxon>
        <taxon>Bolidophyceae</taxon>
        <taxon>Parmales</taxon>
        <taxon>Triparmaceae</taxon>
        <taxon>Triparma</taxon>
    </lineage>
</organism>
<dbReference type="EMBL" id="BRYA01001453">
    <property type="protein sequence ID" value="GMI43473.1"/>
    <property type="molecule type" value="Genomic_DNA"/>
</dbReference>
<protein>
    <submittedName>
        <fullName evidence="1">Uncharacterized protein</fullName>
    </submittedName>
</protein>
<reference evidence="2" key="1">
    <citation type="journal article" date="2023" name="Commun. Biol.">
        <title>Genome analysis of Parmales, the sister group of diatoms, reveals the evolutionary specialization of diatoms from phago-mixotrophs to photoautotrophs.</title>
        <authorList>
            <person name="Ban H."/>
            <person name="Sato S."/>
            <person name="Yoshikawa S."/>
            <person name="Yamada K."/>
            <person name="Nakamura Y."/>
            <person name="Ichinomiya M."/>
            <person name="Sato N."/>
            <person name="Blanc-Mathieu R."/>
            <person name="Endo H."/>
            <person name="Kuwata A."/>
            <person name="Ogata H."/>
        </authorList>
    </citation>
    <scope>NUCLEOTIDE SEQUENCE [LARGE SCALE GENOMIC DNA]</scope>
</reference>
<comment type="caution">
    <text evidence="1">The sequence shown here is derived from an EMBL/GenBank/DDBJ whole genome shotgun (WGS) entry which is preliminary data.</text>
</comment>